<gene>
    <name evidence="1" type="ORF">ACOLOM_LOCUS8343</name>
</gene>
<comment type="caution">
    <text evidence="1">The sequence shown here is derived from an EMBL/GenBank/DDBJ whole genome shotgun (WGS) entry which is preliminary data.</text>
</comment>
<accession>A0ACA9NFC1</accession>
<sequence>MEDTKKNPQKLEDNYRWNDEEGSFKKGRTENGRIRGDEVNKIAERRTEVTTKLNREAKKAGAWNHFFRNGQGKNERNRM</sequence>
<keyword evidence="2" id="KW-1185">Reference proteome</keyword>
<organism evidence="1 2">
    <name type="scientific">Acaulospora colombiana</name>
    <dbReference type="NCBI Taxonomy" id="27376"/>
    <lineage>
        <taxon>Eukaryota</taxon>
        <taxon>Fungi</taxon>
        <taxon>Fungi incertae sedis</taxon>
        <taxon>Mucoromycota</taxon>
        <taxon>Glomeromycotina</taxon>
        <taxon>Glomeromycetes</taxon>
        <taxon>Diversisporales</taxon>
        <taxon>Acaulosporaceae</taxon>
        <taxon>Acaulospora</taxon>
    </lineage>
</organism>
<dbReference type="EMBL" id="CAJVPT010021235">
    <property type="protein sequence ID" value="CAG8653960.1"/>
    <property type="molecule type" value="Genomic_DNA"/>
</dbReference>
<dbReference type="Proteomes" id="UP000789525">
    <property type="component" value="Unassembled WGS sequence"/>
</dbReference>
<evidence type="ECO:0000313" key="1">
    <source>
        <dbReference type="EMBL" id="CAG8653960.1"/>
    </source>
</evidence>
<reference evidence="1" key="1">
    <citation type="submission" date="2021-06" db="EMBL/GenBank/DDBJ databases">
        <authorList>
            <person name="Kallberg Y."/>
            <person name="Tangrot J."/>
            <person name="Rosling A."/>
        </authorList>
    </citation>
    <scope>NUCLEOTIDE SEQUENCE</scope>
    <source>
        <strain evidence="1">CL356</strain>
    </source>
</reference>
<evidence type="ECO:0000313" key="2">
    <source>
        <dbReference type="Proteomes" id="UP000789525"/>
    </source>
</evidence>
<feature type="non-terminal residue" evidence="1">
    <location>
        <position position="79"/>
    </location>
</feature>
<protein>
    <submittedName>
        <fullName evidence="1">17314_t:CDS:1</fullName>
    </submittedName>
</protein>
<name>A0ACA9NFC1_9GLOM</name>
<proteinExistence type="predicted"/>